<proteinExistence type="predicted"/>
<dbReference type="Proteomes" id="UP001148629">
    <property type="component" value="Unassembled WGS sequence"/>
</dbReference>
<protein>
    <submittedName>
        <fullName evidence="1">Uncharacterized protein</fullName>
    </submittedName>
</protein>
<evidence type="ECO:0000313" key="2">
    <source>
        <dbReference type="Proteomes" id="UP001148629"/>
    </source>
</evidence>
<evidence type="ECO:0000313" key="1">
    <source>
        <dbReference type="EMBL" id="KAJ3502589.1"/>
    </source>
</evidence>
<comment type="caution">
    <text evidence="1">The sequence shown here is derived from an EMBL/GenBank/DDBJ whole genome shotgun (WGS) entry which is preliminary data.</text>
</comment>
<keyword evidence="2" id="KW-1185">Reference proteome</keyword>
<name>A0ACC1RCW9_9HYPO</name>
<dbReference type="EMBL" id="JANRMS010005364">
    <property type="protein sequence ID" value="KAJ3502589.1"/>
    <property type="molecule type" value="Genomic_DNA"/>
</dbReference>
<gene>
    <name evidence="1" type="ORF">NM208_g16696</name>
</gene>
<accession>A0ACC1RCW9</accession>
<reference evidence="1" key="1">
    <citation type="submission" date="2022-08" db="EMBL/GenBank/DDBJ databases">
        <title>Genome Sequence of Fusarium decemcellulare.</title>
        <authorList>
            <person name="Buettner E."/>
        </authorList>
    </citation>
    <scope>NUCLEOTIDE SEQUENCE</scope>
    <source>
        <strain evidence="1">Babe19</strain>
    </source>
</reference>
<sequence>MSHEEAAKQIWLIDKPGLLTTEAQVTDSQRIFTKDASDWKDKDTDLLSVIKAVRPNVLIGTSTVPGAFTEDIIKAMAEHHERPIVLPLSNPTRLHEAKPEDILHWTNGKALVATGSPFPPVKGPWGKSGSEITIDVAECNNSVVFPGIGLGCVLSRSKHLTDRMLVAAVEGVASLSPALKDSTAPLLPDVTSVRDVSVRIARNVIQAAMKDGEATQEGIPEKEEELEGWIKEQMWNPAYRPLKFVKMEGATRAARGELKRAGTVHRTGHT</sequence>
<organism evidence="1 2">
    <name type="scientific">Fusarium decemcellulare</name>
    <dbReference type="NCBI Taxonomy" id="57161"/>
    <lineage>
        <taxon>Eukaryota</taxon>
        <taxon>Fungi</taxon>
        <taxon>Dikarya</taxon>
        <taxon>Ascomycota</taxon>
        <taxon>Pezizomycotina</taxon>
        <taxon>Sordariomycetes</taxon>
        <taxon>Hypocreomycetidae</taxon>
        <taxon>Hypocreales</taxon>
        <taxon>Nectriaceae</taxon>
        <taxon>Fusarium</taxon>
        <taxon>Fusarium decemcellulare species complex</taxon>
    </lineage>
</organism>